<feature type="transmembrane region" description="Helical" evidence="6">
    <location>
        <begin position="225"/>
        <end position="243"/>
    </location>
</feature>
<dbReference type="GO" id="GO:0022857">
    <property type="term" value="F:transmembrane transporter activity"/>
    <property type="evidence" value="ECO:0007669"/>
    <property type="project" value="InterPro"/>
</dbReference>
<feature type="compositionally biased region" description="Basic and acidic residues" evidence="5">
    <location>
        <begin position="16"/>
        <end position="32"/>
    </location>
</feature>
<feature type="transmembrane region" description="Helical" evidence="6">
    <location>
        <begin position="105"/>
        <end position="123"/>
    </location>
</feature>
<feature type="transmembrane region" description="Helical" evidence="6">
    <location>
        <begin position="333"/>
        <end position="355"/>
    </location>
</feature>
<feature type="transmembrane region" description="Helical" evidence="6">
    <location>
        <begin position="399"/>
        <end position="418"/>
    </location>
</feature>
<dbReference type="Gene3D" id="1.20.1720.10">
    <property type="entry name" value="Multidrug resistance protein D"/>
    <property type="match status" value="1"/>
</dbReference>
<feature type="transmembrane region" description="Helical" evidence="6">
    <location>
        <begin position="510"/>
        <end position="533"/>
    </location>
</feature>
<sequence length="559" mass="60800">MKGQLDNEESSISSTEEIHEQTRQTFNEHAENTENTENANGSLLKMETTNIDPESRPSCFTSAFQEYLCVLVLAFAPSAASMASSSFQVSLTELSSYFDVVGGKLTWSVSSVMLANGSCLLLMGGLADAFGRRNTLLFGYISYTISAIIGGFMKNYVALCIFRALQGMFVAASVPSAAGFLGATYKNGRRKNMVMSIFAAGAPVGGSLGLVLGAVFAQIFNWRAVHFFLAIFFGILTILAFIVMPSDKKVNWTEAMKILKSLDYLGSFISLSGVTLICFSLTQADSVETKWHTGYVIALLVVGIVLIGCFIVYESYVPKRPVMPMQMWKSKSFCLAMGIAAFAYMEFFGVLNYYAALYFEQIRNYSAIITGVCFLTQPIAGTLVNIFAGLTMHLIPGTILVIVGTIGLTAAAIIWATMDIHRNYFLGPFWSFILTVLGVDLVYNVVNRVALSSVDKSLQSRAAGTFNTVMQLSATIGLSISATIISAKNPYYGTPEQNLHIVELFESFKYAYYFAIGCGATSLACSCMIRVGVVGNVSPKSDTEEAVELDSELMPQPNR</sequence>
<evidence type="ECO:0000313" key="8">
    <source>
        <dbReference type="EMBL" id="GME66909.1"/>
    </source>
</evidence>
<evidence type="ECO:0000256" key="4">
    <source>
        <dbReference type="ARBA" id="ARBA00023136"/>
    </source>
</evidence>
<feature type="region of interest" description="Disordered" evidence="5">
    <location>
        <begin position="1"/>
        <end position="41"/>
    </location>
</feature>
<dbReference type="Gene3D" id="1.20.1250.20">
    <property type="entry name" value="MFS general substrate transporter like domains"/>
    <property type="match status" value="1"/>
</dbReference>
<protein>
    <submittedName>
        <fullName evidence="8">Unnamed protein product</fullName>
    </submittedName>
</protein>
<feature type="domain" description="Major facilitator superfamily (MFS) profile" evidence="7">
    <location>
        <begin position="69"/>
        <end position="542"/>
    </location>
</feature>
<dbReference type="InterPro" id="IPR011701">
    <property type="entry name" value="MFS"/>
</dbReference>
<keyword evidence="9" id="KW-1185">Reference proteome</keyword>
<comment type="caution">
    <text evidence="8">The sequence shown here is derived from an EMBL/GenBank/DDBJ whole genome shotgun (WGS) entry which is preliminary data.</text>
</comment>
<feature type="transmembrane region" description="Helical" evidence="6">
    <location>
        <begin position="197"/>
        <end position="219"/>
    </location>
</feature>
<dbReference type="PANTHER" id="PTHR42718:SF23">
    <property type="entry name" value="MAJOR FACILITATOR SUPERFAMILY (MFS) PROFILE DOMAIN-CONTAINING PROTEIN"/>
    <property type="match status" value="1"/>
</dbReference>
<organism evidence="8 9">
    <name type="scientific">Candida boidinii</name>
    <name type="common">Yeast</name>
    <dbReference type="NCBI Taxonomy" id="5477"/>
    <lineage>
        <taxon>Eukaryota</taxon>
        <taxon>Fungi</taxon>
        <taxon>Dikarya</taxon>
        <taxon>Ascomycota</taxon>
        <taxon>Saccharomycotina</taxon>
        <taxon>Pichiomycetes</taxon>
        <taxon>Pichiales</taxon>
        <taxon>Pichiaceae</taxon>
        <taxon>Ogataea</taxon>
        <taxon>Ogataea/Candida clade</taxon>
    </lineage>
</organism>
<evidence type="ECO:0000256" key="2">
    <source>
        <dbReference type="ARBA" id="ARBA00022692"/>
    </source>
</evidence>
<feature type="transmembrane region" description="Helical" evidence="6">
    <location>
        <begin position="466"/>
        <end position="487"/>
    </location>
</feature>
<dbReference type="EMBL" id="BSXN01000062">
    <property type="protein sequence ID" value="GME66909.1"/>
    <property type="molecule type" value="Genomic_DNA"/>
</dbReference>
<reference evidence="8" key="1">
    <citation type="submission" date="2023-04" db="EMBL/GenBank/DDBJ databases">
        <title>Candida boidinii NBRC 10035.</title>
        <authorList>
            <person name="Ichikawa N."/>
            <person name="Sato H."/>
            <person name="Tonouchi N."/>
        </authorList>
    </citation>
    <scope>NUCLEOTIDE SEQUENCE</scope>
    <source>
        <strain evidence="8">NBRC 10035</strain>
    </source>
</reference>
<dbReference type="Proteomes" id="UP001165120">
    <property type="component" value="Unassembled WGS sequence"/>
</dbReference>
<dbReference type="Pfam" id="PF07690">
    <property type="entry name" value="MFS_1"/>
    <property type="match status" value="1"/>
</dbReference>
<feature type="transmembrane region" description="Helical" evidence="6">
    <location>
        <begin position="67"/>
        <end position="85"/>
    </location>
</feature>
<evidence type="ECO:0000256" key="5">
    <source>
        <dbReference type="SAM" id="MobiDB-lite"/>
    </source>
</evidence>
<feature type="transmembrane region" description="Helical" evidence="6">
    <location>
        <begin position="367"/>
        <end position="387"/>
    </location>
</feature>
<keyword evidence="2 6" id="KW-0812">Transmembrane</keyword>
<dbReference type="GO" id="GO:0016020">
    <property type="term" value="C:membrane"/>
    <property type="evidence" value="ECO:0007669"/>
    <property type="project" value="UniProtKB-SubCell"/>
</dbReference>
<feature type="transmembrane region" description="Helical" evidence="6">
    <location>
        <begin position="424"/>
        <end position="446"/>
    </location>
</feature>
<dbReference type="OrthoDB" id="2130629at2759"/>
<dbReference type="InterPro" id="IPR005829">
    <property type="entry name" value="Sugar_transporter_CS"/>
</dbReference>
<name>A0A9W6SU91_CANBO</name>
<dbReference type="PROSITE" id="PS00216">
    <property type="entry name" value="SUGAR_TRANSPORT_1"/>
    <property type="match status" value="1"/>
</dbReference>
<dbReference type="InterPro" id="IPR036259">
    <property type="entry name" value="MFS_trans_sf"/>
</dbReference>
<accession>A0A9W6SU91</accession>
<feature type="transmembrane region" description="Helical" evidence="6">
    <location>
        <begin position="264"/>
        <end position="282"/>
    </location>
</feature>
<comment type="subcellular location">
    <subcellularLocation>
        <location evidence="1">Membrane</location>
        <topology evidence="1">Multi-pass membrane protein</topology>
    </subcellularLocation>
</comment>
<feature type="transmembrane region" description="Helical" evidence="6">
    <location>
        <begin position="165"/>
        <end position="185"/>
    </location>
</feature>
<dbReference type="PROSITE" id="PS50850">
    <property type="entry name" value="MFS"/>
    <property type="match status" value="1"/>
</dbReference>
<gene>
    <name evidence="8" type="ORF">Cboi02_000034700</name>
</gene>
<evidence type="ECO:0000259" key="7">
    <source>
        <dbReference type="PROSITE" id="PS50850"/>
    </source>
</evidence>
<dbReference type="SUPFAM" id="SSF103473">
    <property type="entry name" value="MFS general substrate transporter"/>
    <property type="match status" value="1"/>
</dbReference>
<feature type="transmembrane region" description="Helical" evidence="6">
    <location>
        <begin position="294"/>
        <end position="313"/>
    </location>
</feature>
<proteinExistence type="predicted"/>
<keyword evidence="3 6" id="KW-1133">Transmembrane helix</keyword>
<feature type="transmembrane region" description="Helical" evidence="6">
    <location>
        <begin position="135"/>
        <end position="153"/>
    </location>
</feature>
<dbReference type="PANTHER" id="PTHR42718">
    <property type="entry name" value="MAJOR FACILITATOR SUPERFAMILY MULTIDRUG TRANSPORTER MFSC"/>
    <property type="match status" value="1"/>
</dbReference>
<evidence type="ECO:0000256" key="3">
    <source>
        <dbReference type="ARBA" id="ARBA00022989"/>
    </source>
</evidence>
<dbReference type="AlphaFoldDB" id="A0A9W6SU91"/>
<keyword evidence="4 6" id="KW-0472">Membrane</keyword>
<evidence type="ECO:0000256" key="1">
    <source>
        <dbReference type="ARBA" id="ARBA00004141"/>
    </source>
</evidence>
<dbReference type="InterPro" id="IPR020846">
    <property type="entry name" value="MFS_dom"/>
</dbReference>
<evidence type="ECO:0000313" key="9">
    <source>
        <dbReference type="Proteomes" id="UP001165120"/>
    </source>
</evidence>
<evidence type="ECO:0000256" key="6">
    <source>
        <dbReference type="SAM" id="Phobius"/>
    </source>
</evidence>